<dbReference type="Proteomes" id="UP000037460">
    <property type="component" value="Unassembled WGS sequence"/>
</dbReference>
<comment type="caution">
    <text evidence="2">The sequence shown here is derived from an EMBL/GenBank/DDBJ whole genome shotgun (WGS) entry which is preliminary data.</text>
</comment>
<evidence type="ECO:0000313" key="3">
    <source>
        <dbReference type="Proteomes" id="UP000037460"/>
    </source>
</evidence>
<dbReference type="AlphaFoldDB" id="A0A0M0JUV5"/>
<evidence type="ECO:0000256" key="1">
    <source>
        <dbReference type="SAM" id="MobiDB-lite"/>
    </source>
</evidence>
<organism evidence="2 3">
    <name type="scientific">Chrysochromulina tobinii</name>
    <dbReference type="NCBI Taxonomy" id="1460289"/>
    <lineage>
        <taxon>Eukaryota</taxon>
        <taxon>Haptista</taxon>
        <taxon>Haptophyta</taxon>
        <taxon>Prymnesiophyceae</taxon>
        <taxon>Prymnesiales</taxon>
        <taxon>Chrysochromulinaceae</taxon>
        <taxon>Chrysochromulina</taxon>
    </lineage>
</organism>
<gene>
    <name evidence="2" type="ORF">Ctob_012500</name>
</gene>
<reference evidence="3" key="1">
    <citation type="journal article" date="2015" name="PLoS Genet.">
        <title>Genome Sequence and Transcriptome Analyses of Chrysochromulina tobin: Metabolic Tools for Enhanced Algal Fitness in the Prominent Order Prymnesiales (Haptophyceae).</title>
        <authorList>
            <person name="Hovde B.T."/>
            <person name="Deodato C.R."/>
            <person name="Hunsperger H.M."/>
            <person name="Ryken S.A."/>
            <person name="Yost W."/>
            <person name="Jha R.K."/>
            <person name="Patterson J."/>
            <person name="Monnat R.J. Jr."/>
            <person name="Barlow S.B."/>
            <person name="Starkenburg S.R."/>
            <person name="Cattolico R.A."/>
        </authorList>
    </citation>
    <scope>NUCLEOTIDE SEQUENCE</scope>
    <source>
        <strain evidence="3">CCMP291</strain>
    </source>
</reference>
<feature type="compositionally biased region" description="Polar residues" evidence="1">
    <location>
        <begin position="7"/>
        <end position="22"/>
    </location>
</feature>
<feature type="compositionally biased region" description="Basic residues" evidence="1">
    <location>
        <begin position="30"/>
        <end position="39"/>
    </location>
</feature>
<sequence length="128" mass="15398">MCPARRPSSSTLPRTHSTSNTTRRASSGSRLRRQRRRRQPTGLPSRRTQKRRRPNRCERRQRQRQRRSPRRPPRKTLAPSRKVVPQWLRRARAPIQPRSVSATRTRRTRQSQRVRWMDYGSNARRPCL</sequence>
<dbReference type="EMBL" id="JWZX01002287">
    <property type="protein sequence ID" value="KOO30122.1"/>
    <property type="molecule type" value="Genomic_DNA"/>
</dbReference>
<name>A0A0M0JUV5_9EUKA</name>
<keyword evidence="3" id="KW-1185">Reference proteome</keyword>
<accession>A0A0M0JUV5</accession>
<feature type="region of interest" description="Disordered" evidence="1">
    <location>
        <begin position="1"/>
        <end position="112"/>
    </location>
</feature>
<protein>
    <submittedName>
        <fullName evidence="2">Uncharacterized protein</fullName>
    </submittedName>
</protein>
<evidence type="ECO:0000313" key="2">
    <source>
        <dbReference type="EMBL" id="KOO30122.1"/>
    </source>
</evidence>
<feature type="compositionally biased region" description="Basic residues" evidence="1">
    <location>
        <begin position="61"/>
        <end position="74"/>
    </location>
</feature>
<proteinExistence type="predicted"/>